<evidence type="ECO:0000313" key="2">
    <source>
        <dbReference type="EMBL" id="RPB21583.1"/>
    </source>
</evidence>
<feature type="transmembrane region" description="Helical" evidence="1">
    <location>
        <begin position="16"/>
        <end position="36"/>
    </location>
</feature>
<accession>A0A3N4LFB5</accession>
<protein>
    <submittedName>
        <fullName evidence="2">Uncharacterized protein</fullName>
    </submittedName>
</protein>
<reference evidence="2 3" key="1">
    <citation type="journal article" date="2018" name="Nat. Ecol. Evol.">
        <title>Pezizomycetes genomes reveal the molecular basis of ectomycorrhizal truffle lifestyle.</title>
        <authorList>
            <person name="Murat C."/>
            <person name="Payen T."/>
            <person name="Noel B."/>
            <person name="Kuo A."/>
            <person name="Morin E."/>
            <person name="Chen J."/>
            <person name="Kohler A."/>
            <person name="Krizsan K."/>
            <person name="Balestrini R."/>
            <person name="Da Silva C."/>
            <person name="Montanini B."/>
            <person name="Hainaut M."/>
            <person name="Levati E."/>
            <person name="Barry K.W."/>
            <person name="Belfiori B."/>
            <person name="Cichocki N."/>
            <person name="Clum A."/>
            <person name="Dockter R.B."/>
            <person name="Fauchery L."/>
            <person name="Guy J."/>
            <person name="Iotti M."/>
            <person name="Le Tacon F."/>
            <person name="Lindquist E.A."/>
            <person name="Lipzen A."/>
            <person name="Malagnac F."/>
            <person name="Mello A."/>
            <person name="Molinier V."/>
            <person name="Miyauchi S."/>
            <person name="Poulain J."/>
            <person name="Riccioni C."/>
            <person name="Rubini A."/>
            <person name="Sitrit Y."/>
            <person name="Splivallo R."/>
            <person name="Traeger S."/>
            <person name="Wang M."/>
            <person name="Zifcakova L."/>
            <person name="Wipf D."/>
            <person name="Zambonelli A."/>
            <person name="Paolocci F."/>
            <person name="Nowrousian M."/>
            <person name="Ottonello S."/>
            <person name="Baldrian P."/>
            <person name="Spatafora J.W."/>
            <person name="Henrissat B."/>
            <person name="Nagy L.G."/>
            <person name="Aury J.M."/>
            <person name="Wincker P."/>
            <person name="Grigoriev I.V."/>
            <person name="Bonfante P."/>
            <person name="Martin F.M."/>
        </authorList>
    </citation>
    <scope>NUCLEOTIDE SEQUENCE [LARGE SCALE GENOMIC DNA]</scope>
    <source>
        <strain evidence="2 3">ATCC MYA-4762</strain>
    </source>
</reference>
<sequence>MYARFLLEVIRHELEFSLYTPLITSFLLPVTTLFWMTHFDSHVYQPLTFFYFVSYSTCFDRQALVRPLGVI</sequence>
<organism evidence="2 3">
    <name type="scientific">Terfezia boudieri ATCC MYA-4762</name>
    <dbReference type="NCBI Taxonomy" id="1051890"/>
    <lineage>
        <taxon>Eukaryota</taxon>
        <taxon>Fungi</taxon>
        <taxon>Dikarya</taxon>
        <taxon>Ascomycota</taxon>
        <taxon>Pezizomycotina</taxon>
        <taxon>Pezizomycetes</taxon>
        <taxon>Pezizales</taxon>
        <taxon>Pezizaceae</taxon>
        <taxon>Terfezia</taxon>
    </lineage>
</organism>
<keyword evidence="1" id="KW-0472">Membrane</keyword>
<gene>
    <name evidence="2" type="ORF">L211DRAFT_840491</name>
</gene>
<evidence type="ECO:0000256" key="1">
    <source>
        <dbReference type="SAM" id="Phobius"/>
    </source>
</evidence>
<dbReference type="InParanoid" id="A0A3N4LFB5"/>
<keyword evidence="3" id="KW-1185">Reference proteome</keyword>
<keyword evidence="1" id="KW-0812">Transmembrane</keyword>
<dbReference type="AlphaFoldDB" id="A0A3N4LFB5"/>
<dbReference type="Proteomes" id="UP000267821">
    <property type="component" value="Unassembled WGS sequence"/>
</dbReference>
<keyword evidence="1" id="KW-1133">Transmembrane helix</keyword>
<dbReference type="EMBL" id="ML121558">
    <property type="protein sequence ID" value="RPB21583.1"/>
    <property type="molecule type" value="Genomic_DNA"/>
</dbReference>
<evidence type="ECO:0000313" key="3">
    <source>
        <dbReference type="Proteomes" id="UP000267821"/>
    </source>
</evidence>
<name>A0A3N4LFB5_9PEZI</name>
<proteinExistence type="predicted"/>